<reference evidence="1" key="1">
    <citation type="submission" date="2022-12" db="EMBL/GenBank/DDBJ databases">
        <authorList>
            <person name="Alioto T."/>
            <person name="Alioto T."/>
            <person name="Gomez Garrido J."/>
        </authorList>
    </citation>
    <scope>NUCLEOTIDE SEQUENCE</scope>
</reference>
<accession>A0AA35L537</accession>
<dbReference type="Proteomes" id="UP001178461">
    <property type="component" value="Chromosome 12"/>
</dbReference>
<protein>
    <submittedName>
        <fullName evidence="1">Uncharacterized protein</fullName>
    </submittedName>
</protein>
<proteinExistence type="predicted"/>
<evidence type="ECO:0000313" key="1">
    <source>
        <dbReference type="EMBL" id="CAI5789328.1"/>
    </source>
</evidence>
<dbReference type="AlphaFoldDB" id="A0AA35L537"/>
<organism evidence="1 2">
    <name type="scientific">Podarcis lilfordi</name>
    <name type="common">Lilford's wall lizard</name>
    <dbReference type="NCBI Taxonomy" id="74358"/>
    <lineage>
        <taxon>Eukaryota</taxon>
        <taxon>Metazoa</taxon>
        <taxon>Chordata</taxon>
        <taxon>Craniata</taxon>
        <taxon>Vertebrata</taxon>
        <taxon>Euteleostomi</taxon>
        <taxon>Lepidosauria</taxon>
        <taxon>Squamata</taxon>
        <taxon>Bifurcata</taxon>
        <taxon>Unidentata</taxon>
        <taxon>Episquamata</taxon>
        <taxon>Laterata</taxon>
        <taxon>Lacertibaenia</taxon>
        <taxon>Lacertidae</taxon>
        <taxon>Podarcis</taxon>
    </lineage>
</organism>
<evidence type="ECO:0000313" key="2">
    <source>
        <dbReference type="Proteomes" id="UP001178461"/>
    </source>
</evidence>
<sequence>MTEKDGISYKQGLRLICSQPLKNLGNQNGHFVFLAAFDTDAKPFDVLLDDPHSALDVGKGVLDRGSWLATIQLHGAGGSCSGSSAPLLLGLMLNKSSERVTSTRSHCLPGTHSSSKPLLGALWPAAIFSTFLG</sequence>
<keyword evidence="2" id="KW-1185">Reference proteome</keyword>
<name>A0AA35L537_9SAUR</name>
<dbReference type="EMBL" id="OX395137">
    <property type="protein sequence ID" value="CAI5789328.1"/>
    <property type="molecule type" value="Genomic_DNA"/>
</dbReference>
<gene>
    <name evidence="1" type="ORF">PODLI_1B041342</name>
</gene>